<dbReference type="RefSeq" id="WP_227776816.1">
    <property type="nucleotide sequence ID" value="NZ_BAABKX010000001.1"/>
</dbReference>
<name>A0AAV3UG97_9EURY</name>
<proteinExistence type="predicted"/>
<protein>
    <recommendedName>
        <fullName evidence="3">Transcriptional regulator</fullName>
    </recommendedName>
</protein>
<accession>A0AAV3UG97</accession>
<organism evidence="1 2">
    <name type="scientific">Haladaptatus pallidirubidus</name>
    <dbReference type="NCBI Taxonomy" id="1008152"/>
    <lineage>
        <taxon>Archaea</taxon>
        <taxon>Methanobacteriati</taxon>
        <taxon>Methanobacteriota</taxon>
        <taxon>Stenosarchaea group</taxon>
        <taxon>Halobacteria</taxon>
        <taxon>Halobacteriales</taxon>
        <taxon>Haladaptataceae</taxon>
        <taxon>Haladaptatus</taxon>
    </lineage>
</organism>
<sequence>MASKRTKRAVLEELERAYPGPVTSRSLVSLVRGDSRDTVEGALSELVVEQRVERRREKGMTKYRLKE</sequence>
<gene>
    <name evidence="1" type="ORF">GCM10025751_20660</name>
</gene>
<dbReference type="GeneID" id="68612667"/>
<dbReference type="EMBL" id="BAABKX010000001">
    <property type="protein sequence ID" value="GAA5048584.1"/>
    <property type="molecule type" value="Genomic_DNA"/>
</dbReference>
<reference evidence="1 2" key="1">
    <citation type="journal article" date="2019" name="Int. J. Syst. Evol. Microbiol.">
        <title>The Global Catalogue of Microorganisms (GCM) 10K type strain sequencing project: providing services to taxonomists for standard genome sequencing and annotation.</title>
        <authorList>
            <consortium name="The Broad Institute Genomics Platform"/>
            <consortium name="The Broad Institute Genome Sequencing Center for Infectious Disease"/>
            <person name="Wu L."/>
            <person name="Ma J."/>
        </authorList>
    </citation>
    <scope>NUCLEOTIDE SEQUENCE [LARGE SCALE GENOMIC DNA]</scope>
    <source>
        <strain evidence="1 2">JCM 17504</strain>
    </source>
</reference>
<comment type="caution">
    <text evidence="1">The sequence shown here is derived from an EMBL/GenBank/DDBJ whole genome shotgun (WGS) entry which is preliminary data.</text>
</comment>
<evidence type="ECO:0008006" key="3">
    <source>
        <dbReference type="Google" id="ProtNLM"/>
    </source>
</evidence>
<evidence type="ECO:0000313" key="1">
    <source>
        <dbReference type="EMBL" id="GAA5048584.1"/>
    </source>
</evidence>
<dbReference type="AlphaFoldDB" id="A0AAV3UG97"/>
<dbReference type="Proteomes" id="UP001501729">
    <property type="component" value="Unassembled WGS sequence"/>
</dbReference>
<evidence type="ECO:0000313" key="2">
    <source>
        <dbReference type="Proteomes" id="UP001501729"/>
    </source>
</evidence>
<keyword evidence="2" id="KW-1185">Reference proteome</keyword>